<evidence type="ECO:0000256" key="19">
    <source>
        <dbReference type="RuleBase" id="RU368018"/>
    </source>
</evidence>
<evidence type="ECO:0000259" key="22">
    <source>
        <dbReference type="PROSITE" id="PS50089"/>
    </source>
</evidence>
<evidence type="ECO:0000256" key="2">
    <source>
        <dbReference type="ARBA" id="ARBA00004123"/>
    </source>
</evidence>
<feature type="region of interest" description="Disordered" evidence="20">
    <location>
        <begin position="225"/>
        <end position="284"/>
    </location>
</feature>
<evidence type="ECO:0000259" key="21">
    <source>
        <dbReference type="PROSITE" id="PS50081"/>
    </source>
</evidence>
<evidence type="ECO:0000256" key="4">
    <source>
        <dbReference type="ARBA" id="ARBA00010258"/>
    </source>
</evidence>
<keyword evidence="7" id="KW-0158">Chromosome</keyword>
<dbReference type="PROSITE" id="PS50081">
    <property type="entry name" value="ZF_DAG_PE_2"/>
    <property type="match status" value="1"/>
</dbReference>
<evidence type="ECO:0000256" key="11">
    <source>
        <dbReference type="ARBA" id="ARBA00022771"/>
    </source>
</evidence>
<feature type="compositionally biased region" description="Polar residues" evidence="20">
    <location>
        <begin position="245"/>
        <end position="255"/>
    </location>
</feature>
<keyword evidence="8 19" id="KW-0808">Transferase</keyword>
<dbReference type="EMBL" id="OU896717">
    <property type="protein sequence ID" value="CAH1118334.1"/>
    <property type="molecule type" value="Genomic_DNA"/>
</dbReference>
<reference evidence="23" key="2">
    <citation type="submission" date="2022-10" db="EMBL/GenBank/DDBJ databases">
        <authorList>
            <consortium name="ENA_rothamsted_submissions"/>
            <consortium name="culmorum"/>
            <person name="King R."/>
        </authorList>
    </citation>
    <scope>NUCLEOTIDE SEQUENCE</scope>
</reference>
<dbReference type="PROSITE" id="PS50089">
    <property type="entry name" value="ZF_RING_2"/>
    <property type="match status" value="1"/>
</dbReference>
<dbReference type="AlphaFoldDB" id="A0A9P0DEI4"/>
<sequence length="284" mass="33138">MEQKHQYFIQYMIKNGISTVENATTFCEYVSKGEIKNMTHLKTLILEINREISQQFYKIVLGNCEVTNNHLVLWLNTKNDKISQLQNIYSALELEYFHSIMQEILNSEEHRITFIVCINITSTLTDFFSRDKGQKVLNKWLKTGYFVRKSAHIYLGPRMILEFTSYLKTHYPDAVCNLCSDIVFVGKQCASCQKTFHSYCINKYLSNQNKCPCCQTIWIGTDEDGEDDAEDSVNQSHMVTDDDSPNSPVMRSQTRNSEKNRNHRRSTEEDVSNMEGRSMRKRNK</sequence>
<keyword evidence="17 19" id="KW-0539">Nucleus</keyword>
<comment type="subcellular location">
    <subcellularLocation>
        <location evidence="3">Chromosome</location>
    </subcellularLocation>
    <subcellularLocation>
        <location evidence="2 19">Nucleus</location>
    </subcellularLocation>
</comment>
<dbReference type="Proteomes" id="UP001153737">
    <property type="component" value="Chromosome 11"/>
</dbReference>
<dbReference type="Pfam" id="PF07574">
    <property type="entry name" value="SMC_Nse1"/>
    <property type="match status" value="1"/>
</dbReference>
<dbReference type="SUPFAM" id="SSF57850">
    <property type="entry name" value="RING/U-box"/>
    <property type="match status" value="1"/>
</dbReference>
<keyword evidence="24" id="KW-1185">Reference proteome</keyword>
<evidence type="ECO:0000256" key="6">
    <source>
        <dbReference type="ARBA" id="ARBA00019422"/>
    </source>
</evidence>
<reference evidence="23" key="1">
    <citation type="submission" date="2022-01" db="EMBL/GenBank/DDBJ databases">
        <authorList>
            <person name="King R."/>
        </authorList>
    </citation>
    <scope>NUCLEOTIDE SEQUENCE</scope>
</reference>
<evidence type="ECO:0000313" key="23">
    <source>
        <dbReference type="EMBL" id="CAH1118334.1"/>
    </source>
</evidence>
<evidence type="ECO:0000256" key="9">
    <source>
        <dbReference type="ARBA" id="ARBA00022723"/>
    </source>
</evidence>
<evidence type="ECO:0000256" key="1">
    <source>
        <dbReference type="ARBA" id="ARBA00000900"/>
    </source>
</evidence>
<gene>
    <name evidence="23" type="ORF">PHAECO_LOCUS2156</name>
</gene>
<dbReference type="InterPro" id="IPR002219">
    <property type="entry name" value="PKC_DAG/PE"/>
</dbReference>
<dbReference type="GO" id="GO:0005634">
    <property type="term" value="C:nucleus"/>
    <property type="evidence" value="ECO:0007669"/>
    <property type="project" value="UniProtKB-SubCell"/>
</dbReference>
<organism evidence="23 24">
    <name type="scientific">Phaedon cochleariae</name>
    <name type="common">Mustard beetle</name>
    <dbReference type="NCBI Taxonomy" id="80249"/>
    <lineage>
        <taxon>Eukaryota</taxon>
        <taxon>Metazoa</taxon>
        <taxon>Ecdysozoa</taxon>
        <taxon>Arthropoda</taxon>
        <taxon>Hexapoda</taxon>
        <taxon>Insecta</taxon>
        <taxon>Pterygota</taxon>
        <taxon>Neoptera</taxon>
        <taxon>Endopterygota</taxon>
        <taxon>Coleoptera</taxon>
        <taxon>Polyphaga</taxon>
        <taxon>Cucujiformia</taxon>
        <taxon>Chrysomeloidea</taxon>
        <taxon>Chrysomelidae</taxon>
        <taxon>Chrysomelinae</taxon>
        <taxon>Chrysomelini</taxon>
        <taxon>Phaedon</taxon>
    </lineage>
</organism>
<dbReference type="OrthoDB" id="185455at2759"/>
<dbReference type="InterPro" id="IPR001841">
    <property type="entry name" value="Znf_RING"/>
</dbReference>
<dbReference type="GO" id="GO:0030915">
    <property type="term" value="C:Smc5-Smc6 complex"/>
    <property type="evidence" value="ECO:0007669"/>
    <property type="project" value="UniProtKB-UniRule"/>
</dbReference>
<keyword evidence="11 18" id="KW-0863">Zinc-finger</keyword>
<evidence type="ECO:0000256" key="8">
    <source>
        <dbReference type="ARBA" id="ARBA00022679"/>
    </source>
</evidence>
<evidence type="ECO:0000256" key="13">
    <source>
        <dbReference type="ARBA" id="ARBA00022833"/>
    </source>
</evidence>
<evidence type="ECO:0000256" key="3">
    <source>
        <dbReference type="ARBA" id="ARBA00004286"/>
    </source>
</evidence>
<dbReference type="InterPro" id="IPR011513">
    <property type="entry name" value="Nse1"/>
</dbReference>
<name>A0A9P0DEI4_PHACE</name>
<dbReference type="GO" id="GO:0000724">
    <property type="term" value="P:double-strand break repair via homologous recombination"/>
    <property type="evidence" value="ECO:0007669"/>
    <property type="project" value="TreeGrafter"/>
</dbReference>
<dbReference type="PANTHER" id="PTHR20973:SF0">
    <property type="entry name" value="NON-STRUCTURAL MAINTENANCE OF CHROMOSOMES ELEMENT 1 HOMOLOG"/>
    <property type="match status" value="1"/>
</dbReference>
<dbReference type="GO" id="GO:0008270">
    <property type="term" value="F:zinc ion binding"/>
    <property type="evidence" value="ECO:0007669"/>
    <property type="project" value="UniProtKB-KW"/>
</dbReference>
<evidence type="ECO:0000256" key="16">
    <source>
        <dbReference type="ARBA" id="ARBA00023204"/>
    </source>
</evidence>
<dbReference type="InterPro" id="IPR013083">
    <property type="entry name" value="Znf_RING/FYVE/PHD"/>
</dbReference>
<keyword evidence="16 19" id="KW-0234">DNA repair</keyword>
<evidence type="ECO:0000256" key="14">
    <source>
        <dbReference type="ARBA" id="ARBA00022843"/>
    </source>
</evidence>
<feature type="domain" description="RING-type" evidence="22">
    <location>
        <begin position="176"/>
        <end position="215"/>
    </location>
</feature>
<evidence type="ECO:0000256" key="12">
    <source>
        <dbReference type="ARBA" id="ARBA00022786"/>
    </source>
</evidence>
<dbReference type="EC" id="2.3.2.27" evidence="5 19"/>
<feature type="compositionally biased region" description="Basic and acidic residues" evidence="20">
    <location>
        <begin position="256"/>
        <end position="268"/>
    </location>
</feature>
<evidence type="ECO:0000256" key="5">
    <source>
        <dbReference type="ARBA" id="ARBA00012483"/>
    </source>
</evidence>
<evidence type="ECO:0000256" key="7">
    <source>
        <dbReference type="ARBA" id="ARBA00022454"/>
    </source>
</evidence>
<keyword evidence="14" id="KW-0832">Ubl conjugation</keyword>
<evidence type="ECO:0000256" key="15">
    <source>
        <dbReference type="ARBA" id="ARBA00023172"/>
    </source>
</evidence>
<dbReference type="Pfam" id="PF08746">
    <property type="entry name" value="zf-RING-like"/>
    <property type="match status" value="1"/>
</dbReference>
<dbReference type="Gene3D" id="3.30.40.10">
    <property type="entry name" value="Zinc/RING finger domain, C3HC4 (zinc finger)"/>
    <property type="match status" value="1"/>
</dbReference>
<evidence type="ECO:0000256" key="18">
    <source>
        <dbReference type="PROSITE-ProRule" id="PRU00175"/>
    </source>
</evidence>
<dbReference type="Gene3D" id="1.10.10.10">
    <property type="entry name" value="Winged helix-like DNA-binding domain superfamily/Winged helix DNA-binding domain"/>
    <property type="match status" value="1"/>
</dbReference>
<comment type="similarity">
    <text evidence="4 19">Belongs to the NSE1 family.</text>
</comment>
<protein>
    <recommendedName>
        <fullName evidence="6 19">Non-structural maintenance of chromosomes element 1 homolog</fullName>
        <ecNumber evidence="5 19">2.3.2.27</ecNumber>
    </recommendedName>
</protein>
<evidence type="ECO:0000256" key="17">
    <source>
        <dbReference type="ARBA" id="ARBA00023242"/>
    </source>
</evidence>
<keyword evidence="15 19" id="KW-0233">DNA recombination</keyword>
<feature type="domain" description="Phorbol-ester/DAG-type" evidence="21">
    <location>
        <begin position="151"/>
        <end position="211"/>
    </location>
</feature>
<dbReference type="GO" id="GO:0061630">
    <property type="term" value="F:ubiquitin protein ligase activity"/>
    <property type="evidence" value="ECO:0007669"/>
    <property type="project" value="UniProtKB-EC"/>
</dbReference>
<evidence type="ECO:0000256" key="20">
    <source>
        <dbReference type="SAM" id="MobiDB-lite"/>
    </source>
</evidence>
<dbReference type="Gene3D" id="3.90.1150.220">
    <property type="match status" value="1"/>
</dbReference>
<dbReference type="PANTHER" id="PTHR20973">
    <property type="entry name" value="NON-SMC ELEMENT 1-RELATED"/>
    <property type="match status" value="1"/>
</dbReference>
<proteinExistence type="inferred from homology"/>
<comment type="catalytic activity">
    <reaction evidence="1 19">
        <text>S-ubiquitinyl-[E2 ubiquitin-conjugating enzyme]-L-cysteine + [acceptor protein]-L-lysine = [E2 ubiquitin-conjugating enzyme]-L-cysteine + N(6)-ubiquitinyl-[acceptor protein]-L-lysine.</text>
        <dbReference type="EC" id="2.3.2.27"/>
    </reaction>
</comment>
<comment type="subunit">
    <text evidence="19">Component of the Smc5-Smc6 complex.</text>
</comment>
<evidence type="ECO:0000313" key="24">
    <source>
        <dbReference type="Proteomes" id="UP001153737"/>
    </source>
</evidence>
<keyword evidence="13 19" id="KW-0862">Zinc</keyword>
<evidence type="ECO:0000256" key="10">
    <source>
        <dbReference type="ARBA" id="ARBA00022763"/>
    </source>
</evidence>
<accession>A0A9P0DEI4</accession>
<keyword evidence="10 19" id="KW-0227">DNA damage</keyword>
<keyword evidence="9 19" id="KW-0479">Metal-binding</keyword>
<dbReference type="InterPro" id="IPR014857">
    <property type="entry name" value="Nse1_RING_C4HC3-type"/>
</dbReference>
<keyword evidence="12 19" id="KW-0833">Ubl conjugation pathway</keyword>
<dbReference type="InterPro" id="IPR036388">
    <property type="entry name" value="WH-like_DNA-bd_sf"/>
</dbReference>